<evidence type="ECO:0000256" key="2">
    <source>
        <dbReference type="ARBA" id="ARBA00022679"/>
    </source>
</evidence>
<dbReference type="Proteomes" id="UP000801492">
    <property type="component" value="Unassembled WGS sequence"/>
</dbReference>
<keyword evidence="5" id="KW-0067">ATP-binding</keyword>
<dbReference type="Pfam" id="PF00069">
    <property type="entry name" value="Pkinase"/>
    <property type="match status" value="1"/>
</dbReference>
<keyword evidence="9" id="KW-1185">Reference proteome</keyword>
<proteinExistence type="predicted"/>
<comment type="caution">
    <text evidence="8">The sequence shown here is derived from an EMBL/GenBank/DDBJ whole genome shotgun (WGS) entry which is preliminary data.</text>
</comment>
<sequence>MENVMMNSIRTQIKIVDFGLSNVYDPNSPLRTHCGSPEYAAPELFVPGKSYGPEVDLWSLGVILYGMVVGQLPFVTVRDDNLSSQERRKKLLLQINKGFSIVQRKALSLVSPDFKSMIARMLITDAMKRITINELIFHTWVTDKGRKTIICNPLKPLDGDWQISIMKQVATLLQLDWTTVRYAMNNEPQGDVAGMYNILATKLQAQQLDGDGITKTLPASLIPHYTPRSQAPIKREDSLPSMTKLRLKKRNEHAKSPVINKIQKTSADTTPRTGPIKRVVTVEQRPQTTAGTTRLKKPKESPRTPDPVIQQRLRPRRALLPTDTRNRLQLAMESKNQTDVRWNINHYKQDSLPPSEGAYKIATIPPVGPKQRTTLSAAAPRSAVGKVKVKPVASKIESPQILSNIKPLKNEVHVIGSKGIAKILLPKKLTPSSNKSSPKQNVKGSTTATSPKSTKTTVVTPRTGAINKIKSKSESATNTRRVTTAPATVPKETNQRPLKRNSNGKSKRSQQTNNRIGAASSSSSQSTSYLIPGNTKHRRTVSLCARGRI</sequence>
<protein>
    <recommendedName>
        <fullName evidence="7">Protein kinase domain-containing protein</fullName>
    </recommendedName>
</protein>
<dbReference type="GO" id="GO:0005524">
    <property type="term" value="F:ATP binding"/>
    <property type="evidence" value="ECO:0007669"/>
    <property type="project" value="UniProtKB-KW"/>
</dbReference>
<keyword evidence="3" id="KW-0547">Nucleotide-binding</keyword>
<keyword evidence="4" id="KW-0418">Kinase</keyword>
<feature type="domain" description="Protein kinase" evidence="7">
    <location>
        <begin position="1"/>
        <end position="141"/>
    </location>
</feature>
<dbReference type="EMBL" id="VTPC01000629">
    <property type="protein sequence ID" value="KAF2904981.1"/>
    <property type="molecule type" value="Genomic_DNA"/>
</dbReference>
<evidence type="ECO:0000256" key="1">
    <source>
        <dbReference type="ARBA" id="ARBA00022527"/>
    </source>
</evidence>
<dbReference type="PANTHER" id="PTHR24346">
    <property type="entry name" value="MAP/MICROTUBULE AFFINITY-REGULATING KINASE"/>
    <property type="match status" value="1"/>
</dbReference>
<evidence type="ECO:0000259" key="7">
    <source>
        <dbReference type="PROSITE" id="PS50011"/>
    </source>
</evidence>
<evidence type="ECO:0000256" key="5">
    <source>
        <dbReference type="ARBA" id="ARBA00022840"/>
    </source>
</evidence>
<accession>A0A8K0GMG8</accession>
<dbReference type="SMART" id="SM00220">
    <property type="entry name" value="S_TKc"/>
    <property type="match status" value="1"/>
</dbReference>
<evidence type="ECO:0000313" key="8">
    <source>
        <dbReference type="EMBL" id="KAF2904981.1"/>
    </source>
</evidence>
<gene>
    <name evidence="8" type="ORF">ILUMI_01192</name>
</gene>
<reference evidence="8" key="1">
    <citation type="submission" date="2019-08" db="EMBL/GenBank/DDBJ databases">
        <title>The genome of the North American firefly Photinus pyralis.</title>
        <authorList>
            <consortium name="Photinus pyralis genome working group"/>
            <person name="Fallon T.R."/>
            <person name="Sander Lower S.E."/>
            <person name="Weng J.-K."/>
        </authorList>
    </citation>
    <scope>NUCLEOTIDE SEQUENCE</scope>
    <source>
        <strain evidence="8">TRF0915ILg1</strain>
        <tissue evidence="8">Whole body</tissue>
    </source>
</reference>
<dbReference type="PANTHER" id="PTHR24346:SF82">
    <property type="entry name" value="KP78A-RELATED"/>
    <property type="match status" value="1"/>
</dbReference>
<dbReference type="InterPro" id="IPR000719">
    <property type="entry name" value="Prot_kinase_dom"/>
</dbReference>
<feature type="compositionally biased region" description="Polar residues" evidence="6">
    <location>
        <begin position="474"/>
        <end position="515"/>
    </location>
</feature>
<dbReference type="AlphaFoldDB" id="A0A8K0GMG8"/>
<keyword evidence="1" id="KW-0723">Serine/threonine-protein kinase</keyword>
<feature type="compositionally biased region" description="Low complexity" evidence="6">
    <location>
        <begin position="443"/>
        <end position="465"/>
    </location>
</feature>
<dbReference type="OrthoDB" id="193931at2759"/>
<name>A0A8K0GMG8_IGNLU</name>
<dbReference type="InterPro" id="IPR011009">
    <property type="entry name" value="Kinase-like_dom_sf"/>
</dbReference>
<keyword evidence="2" id="KW-0808">Transferase</keyword>
<evidence type="ECO:0000256" key="6">
    <source>
        <dbReference type="SAM" id="MobiDB-lite"/>
    </source>
</evidence>
<dbReference type="PROSITE" id="PS50011">
    <property type="entry name" value="PROTEIN_KINASE_DOM"/>
    <property type="match status" value="1"/>
</dbReference>
<feature type="compositionally biased region" description="Polar residues" evidence="6">
    <location>
        <begin position="430"/>
        <end position="442"/>
    </location>
</feature>
<evidence type="ECO:0000256" key="4">
    <source>
        <dbReference type="ARBA" id="ARBA00022777"/>
    </source>
</evidence>
<feature type="region of interest" description="Disordered" evidence="6">
    <location>
        <begin position="429"/>
        <end position="534"/>
    </location>
</feature>
<evidence type="ECO:0000256" key="3">
    <source>
        <dbReference type="ARBA" id="ARBA00022741"/>
    </source>
</evidence>
<dbReference type="SUPFAM" id="SSF56112">
    <property type="entry name" value="Protein kinase-like (PK-like)"/>
    <property type="match status" value="1"/>
</dbReference>
<dbReference type="Gene3D" id="1.10.510.10">
    <property type="entry name" value="Transferase(Phosphotransferase) domain 1"/>
    <property type="match status" value="1"/>
</dbReference>
<dbReference type="GO" id="GO:0035556">
    <property type="term" value="P:intracellular signal transduction"/>
    <property type="evidence" value="ECO:0007669"/>
    <property type="project" value="TreeGrafter"/>
</dbReference>
<dbReference type="GO" id="GO:0004674">
    <property type="term" value="F:protein serine/threonine kinase activity"/>
    <property type="evidence" value="ECO:0007669"/>
    <property type="project" value="UniProtKB-KW"/>
</dbReference>
<organism evidence="8 9">
    <name type="scientific">Ignelater luminosus</name>
    <name type="common">Cucubano</name>
    <name type="synonym">Pyrophorus luminosus</name>
    <dbReference type="NCBI Taxonomy" id="2038154"/>
    <lineage>
        <taxon>Eukaryota</taxon>
        <taxon>Metazoa</taxon>
        <taxon>Ecdysozoa</taxon>
        <taxon>Arthropoda</taxon>
        <taxon>Hexapoda</taxon>
        <taxon>Insecta</taxon>
        <taxon>Pterygota</taxon>
        <taxon>Neoptera</taxon>
        <taxon>Endopterygota</taxon>
        <taxon>Coleoptera</taxon>
        <taxon>Polyphaga</taxon>
        <taxon>Elateriformia</taxon>
        <taxon>Elateroidea</taxon>
        <taxon>Elateridae</taxon>
        <taxon>Agrypninae</taxon>
        <taxon>Pyrophorini</taxon>
        <taxon>Ignelater</taxon>
    </lineage>
</organism>
<evidence type="ECO:0000313" key="9">
    <source>
        <dbReference type="Proteomes" id="UP000801492"/>
    </source>
</evidence>
<feature type="region of interest" description="Disordered" evidence="6">
    <location>
        <begin position="283"/>
        <end position="307"/>
    </location>
</feature>
<dbReference type="GO" id="GO:0005737">
    <property type="term" value="C:cytoplasm"/>
    <property type="evidence" value="ECO:0007669"/>
    <property type="project" value="TreeGrafter"/>
</dbReference>